<proteinExistence type="predicted"/>
<evidence type="ECO:0000259" key="3">
    <source>
        <dbReference type="Pfam" id="PF07969"/>
    </source>
</evidence>
<dbReference type="PANTHER" id="PTHR43135">
    <property type="entry name" value="ALPHA-D-RIBOSE 1-METHYLPHOSPHONATE 5-TRIPHOSPHATE DIPHOSPHATASE"/>
    <property type="match status" value="1"/>
</dbReference>
<name>A0A9X2HGW4_9SPHN</name>
<dbReference type="SUPFAM" id="SSF51338">
    <property type="entry name" value="Composite domain of metallo-dependent hydrolases"/>
    <property type="match status" value="1"/>
</dbReference>
<reference evidence="4" key="1">
    <citation type="submission" date="2022-05" db="EMBL/GenBank/DDBJ databases">
        <title>Sphingomonas sp. strain MG17 Genome sequencing and assembly.</title>
        <authorList>
            <person name="Kim I."/>
        </authorList>
    </citation>
    <scope>NUCLEOTIDE SEQUENCE</scope>
    <source>
        <strain evidence="4">MG17</strain>
    </source>
</reference>
<dbReference type="EMBL" id="JAMLDX010000007">
    <property type="protein sequence ID" value="MCP3730921.1"/>
    <property type="molecule type" value="Genomic_DNA"/>
</dbReference>
<evidence type="ECO:0000313" key="4">
    <source>
        <dbReference type="EMBL" id="MCP3730921.1"/>
    </source>
</evidence>
<dbReference type="Gene3D" id="3.20.20.140">
    <property type="entry name" value="Metal-dependent hydrolases"/>
    <property type="match status" value="1"/>
</dbReference>
<sequence length="421" mass="43784">MKTLAMLLALAAASPAAAQTLAVTHAEAWTMETGDPVKDATILIENGKIVSVTPGGGVPQGATVIDARGKPVTPGLMNAATQVGLVEVNSASATRDVGSADDRNPGFDPARALNGNSTLVDLIRADGITRALVYPAQSRHPVFAGEPVIARYRDGVDILESREAAVFAVIGGGAWDRLGSRAQQWTVLRKALTDAKIAVAARDAGEKDKKDRLGPPSGRGRRAGEDLIRGVLAGEMPLAIQTNRESDILQATQLAADFSIRVVIVEGAEAWRVADRLAAAKIPVVLDPSVNLPGSFDELGARQDNAAILTRAGVPVAFGLAGGKIHQTYNAGMALREGAGLAVANGLPYIEALRAVTVNPQTIWGKAGGGTLAAGADADLVVWDGDPLEPSTSAVSVIIEGRQASTRSRQDVLAERYRDAR</sequence>
<dbReference type="AlphaFoldDB" id="A0A9X2HGW4"/>
<protein>
    <submittedName>
        <fullName evidence="4">Amidohydrolase family protein</fullName>
    </submittedName>
</protein>
<dbReference type="RefSeq" id="WP_254293058.1">
    <property type="nucleotide sequence ID" value="NZ_JAMLDX010000007.1"/>
</dbReference>
<evidence type="ECO:0000256" key="1">
    <source>
        <dbReference type="SAM" id="MobiDB-lite"/>
    </source>
</evidence>
<evidence type="ECO:0000256" key="2">
    <source>
        <dbReference type="SAM" id="SignalP"/>
    </source>
</evidence>
<dbReference type="PANTHER" id="PTHR43135:SF3">
    <property type="entry name" value="ALPHA-D-RIBOSE 1-METHYLPHOSPHONATE 5-TRIPHOSPHATE DIPHOSPHATASE"/>
    <property type="match status" value="1"/>
</dbReference>
<feature type="region of interest" description="Disordered" evidence="1">
    <location>
        <begin position="203"/>
        <end position="224"/>
    </location>
</feature>
<keyword evidence="5" id="KW-1185">Reference proteome</keyword>
<gene>
    <name evidence="4" type="ORF">M9978_10815</name>
</gene>
<keyword evidence="2" id="KW-0732">Signal</keyword>
<dbReference type="InterPro" id="IPR051781">
    <property type="entry name" value="Metallo-dep_Hydrolase"/>
</dbReference>
<dbReference type="Gene3D" id="2.30.40.10">
    <property type="entry name" value="Urease, subunit C, domain 1"/>
    <property type="match status" value="1"/>
</dbReference>
<evidence type="ECO:0000313" key="5">
    <source>
        <dbReference type="Proteomes" id="UP001139451"/>
    </source>
</evidence>
<dbReference type="InterPro" id="IPR013108">
    <property type="entry name" value="Amidohydro_3"/>
</dbReference>
<dbReference type="InterPro" id="IPR011059">
    <property type="entry name" value="Metal-dep_hydrolase_composite"/>
</dbReference>
<dbReference type="GO" id="GO:0016810">
    <property type="term" value="F:hydrolase activity, acting on carbon-nitrogen (but not peptide) bonds"/>
    <property type="evidence" value="ECO:0007669"/>
    <property type="project" value="InterPro"/>
</dbReference>
<accession>A0A9X2HGW4</accession>
<feature type="chain" id="PRO_5040819963" evidence="2">
    <location>
        <begin position="19"/>
        <end position="421"/>
    </location>
</feature>
<organism evidence="4 5">
    <name type="scientific">Sphingomonas tagetis</name>
    <dbReference type="NCBI Taxonomy" id="2949092"/>
    <lineage>
        <taxon>Bacteria</taxon>
        <taxon>Pseudomonadati</taxon>
        <taxon>Pseudomonadota</taxon>
        <taxon>Alphaproteobacteria</taxon>
        <taxon>Sphingomonadales</taxon>
        <taxon>Sphingomonadaceae</taxon>
        <taxon>Sphingomonas</taxon>
    </lineage>
</organism>
<dbReference type="SUPFAM" id="SSF51556">
    <property type="entry name" value="Metallo-dependent hydrolases"/>
    <property type="match status" value="1"/>
</dbReference>
<feature type="compositionally biased region" description="Basic and acidic residues" evidence="1">
    <location>
        <begin position="203"/>
        <end position="213"/>
    </location>
</feature>
<dbReference type="Proteomes" id="UP001139451">
    <property type="component" value="Unassembled WGS sequence"/>
</dbReference>
<feature type="domain" description="Amidohydrolase 3" evidence="3">
    <location>
        <begin position="271"/>
        <end position="403"/>
    </location>
</feature>
<dbReference type="Pfam" id="PF07969">
    <property type="entry name" value="Amidohydro_3"/>
    <property type="match status" value="1"/>
</dbReference>
<feature type="signal peptide" evidence="2">
    <location>
        <begin position="1"/>
        <end position="18"/>
    </location>
</feature>
<dbReference type="InterPro" id="IPR032466">
    <property type="entry name" value="Metal_Hydrolase"/>
</dbReference>
<comment type="caution">
    <text evidence="4">The sequence shown here is derived from an EMBL/GenBank/DDBJ whole genome shotgun (WGS) entry which is preliminary data.</text>
</comment>